<evidence type="ECO:0000256" key="2">
    <source>
        <dbReference type="ARBA" id="ARBA00004236"/>
    </source>
</evidence>
<keyword evidence="3" id="KW-1003">Cell membrane</keyword>
<evidence type="ECO:0000256" key="4">
    <source>
        <dbReference type="ARBA" id="ARBA00022692"/>
    </source>
</evidence>
<evidence type="ECO:0000256" key="12">
    <source>
        <dbReference type="SAM" id="Phobius"/>
    </source>
</evidence>
<evidence type="ECO:0000256" key="6">
    <source>
        <dbReference type="ARBA" id="ARBA00023015"/>
    </source>
</evidence>
<evidence type="ECO:0000256" key="10">
    <source>
        <dbReference type="ARBA" id="ARBA00030803"/>
    </source>
</evidence>
<dbReference type="GO" id="GO:0016989">
    <property type="term" value="F:sigma factor antagonist activity"/>
    <property type="evidence" value="ECO:0007669"/>
    <property type="project" value="TreeGrafter"/>
</dbReference>
<gene>
    <name evidence="14" type="ORF">E6C64_14195</name>
</gene>
<feature type="domain" description="Anti-sigma K factor RskA C-terminal" evidence="13">
    <location>
        <begin position="136"/>
        <end position="267"/>
    </location>
</feature>
<dbReference type="OrthoDB" id="153510at2"/>
<evidence type="ECO:0000259" key="13">
    <source>
        <dbReference type="Pfam" id="PF10099"/>
    </source>
</evidence>
<dbReference type="Proteomes" id="UP000309133">
    <property type="component" value="Unassembled WGS sequence"/>
</dbReference>
<evidence type="ECO:0000256" key="5">
    <source>
        <dbReference type="ARBA" id="ARBA00022989"/>
    </source>
</evidence>
<dbReference type="GO" id="GO:0005886">
    <property type="term" value="C:plasma membrane"/>
    <property type="evidence" value="ECO:0007669"/>
    <property type="project" value="UniProtKB-SubCell"/>
</dbReference>
<name>A0A4S4FIC1_9MICO</name>
<dbReference type="InterPro" id="IPR051474">
    <property type="entry name" value="Anti-sigma-K/W_factor"/>
</dbReference>
<feature type="transmembrane region" description="Helical" evidence="12">
    <location>
        <begin position="132"/>
        <end position="155"/>
    </location>
</feature>
<feature type="compositionally biased region" description="Basic residues" evidence="11">
    <location>
        <begin position="117"/>
        <end position="126"/>
    </location>
</feature>
<organism evidence="14 15">
    <name type="scientific">Naasia lichenicola</name>
    <dbReference type="NCBI Taxonomy" id="2565933"/>
    <lineage>
        <taxon>Bacteria</taxon>
        <taxon>Bacillati</taxon>
        <taxon>Actinomycetota</taxon>
        <taxon>Actinomycetes</taxon>
        <taxon>Micrococcales</taxon>
        <taxon>Microbacteriaceae</taxon>
        <taxon>Naasia</taxon>
    </lineage>
</organism>
<evidence type="ECO:0000256" key="11">
    <source>
        <dbReference type="SAM" id="MobiDB-lite"/>
    </source>
</evidence>
<comment type="subcellular location">
    <subcellularLocation>
        <location evidence="2">Cell membrane</location>
    </subcellularLocation>
    <subcellularLocation>
        <location evidence="1">Membrane</location>
        <topology evidence="1">Single-pass membrane protein</topology>
    </subcellularLocation>
</comment>
<keyword evidence="5 12" id="KW-1133">Transmembrane helix</keyword>
<evidence type="ECO:0000313" key="15">
    <source>
        <dbReference type="Proteomes" id="UP000309133"/>
    </source>
</evidence>
<protein>
    <recommendedName>
        <fullName evidence="10">Regulator of SigK</fullName>
    </recommendedName>
    <alternativeName>
        <fullName evidence="9">Sigma-K anti-sigma factor RskA</fullName>
    </alternativeName>
</protein>
<feature type="region of interest" description="Disordered" evidence="11">
    <location>
        <begin position="105"/>
        <end position="126"/>
    </location>
</feature>
<dbReference type="InterPro" id="IPR041916">
    <property type="entry name" value="Anti_sigma_zinc_sf"/>
</dbReference>
<keyword evidence="8" id="KW-0804">Transcription</keyword>
<dbReference type="AlphaFoldDB" id="A0A4S4FIC1"/>
<dbReference type="PANTHER" id="PTHR37461">
    <property type="entry name" value="ANTI-SIGMA-K FACTOR RSKA"/>
    <property type="match status" value="1"/>
</dbReference>
<keyword evidence="4 12" id="KW-0812">Transmembrane</keyword>
<dbReference type="RefSeq" id="WP_136428136.1">
    <property type="nucleotide sequence ID" value="NZ_SSSM01000005.1"/>
</dbReference>
<dbReference type="EMBL" id="SSSM01000005">
    <property type="protein sequence ID" value="THG29808.1"/>
    <property type="molecule type" value="Genomic_DNA"/>
</dbReference>
<evidence type="ECO:0000256" key="9">
    <source>
        <dbReference type="ARBA" id="ARBA00029829"/>
    </source>
</evidence>
<sequence length="276" mass="28318">MTRDEFDAANSTGAYALGALSAEDRLLFEDELAGSEELRAEVAGLVDTAAVLAMATPPIDPPPALKSNIMAMLDSTPQLPAQPAEDVLQSIDAARFSSSAPTAADATISSFADHQPTRRSGRGARRSRIRPLTALLASAAAVALFVGGAFAGGLLGTIGSERQSDQFAALNAASDVTREVTPLQSGGTATLVSSDELGASAIVLNDAGDLTDDEVYQLWYLHDQKVTSAGIVDPDGPQTYAVLDGAFDPDYAVAMTVEPAGGSEQPTGIPVLLSGA</sequence>
<evidence type="ECO:0000256" key="8">
    <source>
        <dbReference type="ARBA" id="ARBA00023163"/>
    </source>
</evidence>
<keyword evidence="7 12" id="KW-0472">Membrane</keyword>
<keyword evidence="6" id="KW-0805">Transcription regulation</keyword>
<accession>A0A4S4FIC1</accession>
<evidence type="ECO:0000256" key="7">
    <source>
        <dbReference type="ARBA" id="ARBA00023136"/>
    </source>
</evidence>
<evidence type="ECO:0000313" key="14">
    <source>
        <dbReference type="EMBL" id="THG29808.1"/>
    </source>
</evidence>
<dbReference type="PANTHER" id="PTHR37461:SF1">
    <property type="entry name" value="ANTI-SIGMA-K FACTOR RSKA"/>
    <property type="match status" value="1"/>
</dbReference>
<dbReference type="InterPro" id="IPR018764">
    <property type="entry name" value="RskA_C"/>
</dbReference>
<dbReference type="Pfam" id="PF10099">
    <property type="entry name" value="RskA_C"/>
    <property type="match status" value="1"/>
</dbReference>
<evidence type="ECO:0000256" key="1">
    <source>
        <dbReference type="ARBA" id="ARBA00004167"/>
    </source>
</evidence>
<reference evidence="14 15" key="1">
    <citation type="submission" date="2019-04" db="EMBL/GenBank/DDBJ databases">
        <authorList>
            <person name="Jiang L."/>
        </authorList>
    </citation>
    <scope>NUCLEOTIDE SEQUENCE [LARGE SCALE GENOMIC DNA]</scope>
    <source>
        <strain evidence="14 15">YIM 131853</strain>
    </source>
</reference>
<keyword evidence="15" id="KW-1185">Reference proteome</keyword>
<evidence type="ECO:0000256" key="3">
    <source>
        <dbReference type="ARBA" id="ARBA00022475"/>
    </source>
</evidence>
<dbReference type="Gene3D" id="1.10.10.1320">
    <property type="entry name" value="Anti-sigma factor, zinc-finger domain"/>
    <property type="match status" value="1"/>
</dbReference>
<proteinExistence type="predicted"/>
<dbReference type="GO" id="GO:0006417">
    <property type="term" value="P:regulation of translation"/>
    <property type="evidence" value="ECO:0007669"/>
    <property type="project" value="TreeGrafter"/>
</dbReference>
<comment type="caution">
    <text evidence="14">The sequence shown here is derived from an EMBL/GenBank/DDBJ whole genome shotgun (WGS) entry which is preliminary data.</text>
</comment>